<dbReference type="GO" id="GO:0032259">
    <property type="term" value="P:methylation"/>
    <property type="evidence" value="ECO:0007669"/>
    <property type="project" value="UniProtKB-KW"/>
</dbReference>
<reference evidence="2 3" key="1">
    <citation type="journal article" date="2019" name="ACS Chem. Biol.">
        <title>Identification and Mobilization of a Cryptic Antibiotic Biosynthesis Gene Locus from a Human-Pathogenic Nocardia Isolate.</title>
        <authorList>
            <person name="Herisse M."/>
            <person name="Ishida K."/>
            <person name="Porter J.L."/>
            <person name="Howden B."/>
            <person name="Hertweck C."/>
            <person name="Stinear T.P."/>
            <person name="Pidot S.J."/>
        </authorList>
    </citation>
    <scope>NUCLEOTIDE SEQUENCE [LARGE SCALE GENOMIC DNA]</scope>
    <source>
        <strain evidence="2 3">AUSMDU00012717</strain>
    </source>
</reference>
<evidence type="ECO:0000259" key="1">
    <source>
        <dbReference type="Pfam" id="PF13649"/>
    </source>
</evidence>
<accession>A0A6G9Y4F0</accession>
<dbReference type="InterPro" id="IPR029063">
    <property type="entry name" value="SAM-dependent_MTases_sf"/>
</dbReference>
<feature type="domain" description="Methyltransferase" evidence="1">
    <location>
        <begin position="46"/>
        <end position="139"/>
    </location>
</feature>
<gene>
    <name evidence="2" type="ORF">F5544_00455</name>
</gene>
<dbReference type="AlphaFoldDB" id="A0A6G9Y4F0"/>
<evidence type="ECO:0000313" key="2">
    <source>
        <dbReference type="EMBL" id="QIS08024.1"/>
    </source>
</evidence>
<keyword evidence="2" id="KW-0489">Methyltransferase</keyword>
<dbReference type="SUPFAM" id="SSF53335">
    <property type="entry name" value="S-adenosyl-L-methionine-dependent methyltransferases"/>
    <property type="match status" value="1"/>
</dbReference>
<organism evidence="2 3">
    <name type="scientific">Nocardia arthritidis</name>
    <dbReference type="NCBI Taxonomy" id="228602"/>
    <lineage>
        <taxon>Bacteria</taxon>
        <taxon>Bacillati</taxon>
        <taxon>Actinomycetota</taxon>
        <taxon>Actinomycetes</taxon>
        <taxon>Mycobacteriales</taxon>
        <taxon>Nocardiaceae</taxon>
        <taxon>Nocardia</taxon>
    </lineage>
</organism>
<dbReference type="RefSeq" id="WP_167471342.1">
    <property type="nucleotide sequence ID" value="NZ_CP046172.1"/>
</dbReference>
<dbReference type="KEGG" id="nah:F5544_00455"/>
<proteinExistence type="predicted"/>
<dbReference type="Proteomes" id="UP000503540">
    <property type="component" value="Chromosome"/>
</dbReference>
<sequence>MCANPLAVAEPWDLVADGYAEFAPAIMQPFSARALEFAALTADSRIVDVAAGTGMLSLLAAPRVAEVHAVDFSTPMIDRLRAAARAAGLTNIQASVGDGQALPLASDRFDAAFSMFGLMFFPVRAKGFAELFRVLRPGGTAVVSSWAPVLESPLMRLMFGAVHAADPAIQEPQPNYLSLENPEIFESEMRRAGFEAVSIQRHTGSVVFTDGDDMFETIARSNAALLLLRRRIGEQLWAERAAVMRAYLAEHYRPNHPLSTTAFLGIGHKPES</sequence>
<dbReference type="GO" id="GO:0008168">
    <property type="term" value="F:methyltransferase activity"/>
    <property type="evidence" value="ECO:0007669"/>
    <property type="project" value="UniProtKB-KW"/>
</dbReference>
<dbReference type="PANTHER" id="PTHR43591:SF57">
    <property type="entry name" value="METHYLTRANSFERASE DOMAIN-CONTAINING PROTEIN-RELATED"/>
    <property type="match status" value="1"/>
</dbReference>
<protein>
    <submittedName>
        <fullName evidence="2">Methyltransferase domain-containing protein</fullName>
    </submittedName>
</protein>
<dbReference type="PANTHER" id="PTHR43591">
    <property type="entry name" value="METHYLTRANSFERASE"/>
    <property type="match status" value="1"/>
</dbReference>
<dbReference type="CDD" id="cd02440">
    <property type="entry name" value="AdoMet_MTases"/>
    <property type="match status" value="1"/>
</dbReference>
<dbReference type="InterPro" id="IPR041698">
    <property type="entry name" value="Methyltransf_25"/>
</dbReference>
<keyword evidence="2" id="KW-0808">Transferase</keyword>
<dbReference type="Gene3D" id="3.40.50.150">
    <property type="entry name" value="Vaccinia Virus protein VP39"/>
    <property type="match status" value="1"/>
</dbReference>
<evidence type="ECO:0000313" key="3">
    <source>
        <dbReference type="Proteomes" id="UP000503540"/>
    </source>
</evidence>
<name>A0A6G9Y4F0_9NOCA</name>
<dbReference type="EMBL" id="CP046172">
    <property type="protein sequence ID" value="QIS08024.1"/>
    <property type="molecule type" value="Genomic_DNA"/>
</dbReference>
<keyword evidence="3" id="KW-1185">Reference proteome</keyword>
<dbReference type="Pfam" id="PF13649">
    <property type="entry name" value="Methyltransf_25"/>
    <property type="match status" value="1"/>
</dbReference>